<keyword evidence="7" id="KW-0998">Cell outer membrane</keyword>
<protein>
    <recommendedName>
        <fullName evidence="11">Transporter</fullName>
    </recommendedName>
</protein>
<accession>A0A8E1QY31</accession>
<reference evidence="9 10" key="1">
    <citation type="submission" date="2015-06" db="EMBL/GenBank/DDBJ databases">
        <title>Prevotella sp. 109, sp. nov., a novel member of the family Prevotellaceae isolated from human faeces.</title>
        <authorList>
            <person name="Shkoporov A.N."/>
            <person name="Chaplin A.V."/>
            <person name="Kafarskaia L.I."/>
            <person name="Efimov B.A."/>
        </authorList>
    </citation>
    <scope>NUCLEOTIDE SEQUENCE [LARGE SCALE GENOMIC DNA]</scope>
    <source>
        <strain evidence="9 10">109</strain>
    </source>
</reference>
<dbReference type="PANTHER" id="PTHR30026:SF20">
    <property type="entry name" value="OUTER MEMBRANE PROTEIN TOLC"/>
    <property type="match status" value="1"/>
</dbReference>
<dbReference type="AlphaFoldDB" id="A0A8E1QY31"/>
<evidence type="ECO:0000256" key="1">
    <source>
        <dbReference type="ARBA" id="ARBA00004442"/>
    </source>
</evidence>
<comment type="caution">
    <text evidence="9">The sequence shown here is derived from an EMBL/GenBank/DDBJ whole genome shotgun (WGS) entry which is preliminary data.</text>
</comment>
<evidence type="ECO:0000256" key="8">
    <source>
        <dbReference type="SAM" id="SignalP"/>
    </source>
</evidence>
<keyword evidence="10" id="KW-1185">Reference proteome</keyword>
<gene>
    <name evidence="9" type="ORF">ACU52_05690</name>
</gene>
<dbReference type="SUPFAM" id="SSF56954">
    <property type="entry name" value="Outer membrane efflux proteins (OEP)"/>
    <property type="match status" value="1"/>
</dbReference>
<keyword evidence="3" id="KW-0813">Transport</keyword>
<feature type="chain" id="PRO_5034507352" description="Transporter" evidence="8">
    <location>
        <begin position="23"/>
        <end position="431"/>
    </location>
</feature>
<keyword evidence="5" id="KW-0812">Transmembrane</keyword>
<dbReference type="PANTHER" id="PTHR30026">
    <property type="entry name" value="OUTER MEMBRANE PROTEIN TOLC"/>
    <property type="match status" value="1"/>
</dbReference>
<dbReference type="RefSeq" id="WP_082335181.1">
    <property type="nucleotide sequence ID" value="NZ_LFQU01000008.1"/>
</dbReference>
<dbReference type="Gene3D" id="1.20.1600.10">
    <property type="entry name" value="Outer membrane efflux proteins (OEP)"/>
    <property type="match status" value="1"/>
</dbReference>
<evidence type="ECO:0000256" key="6">
    <source>
        <dbReference type="ARBA" id="ARBA00023136"/>
    </source>
</evidence>
<evidence type="ECO:0008006" key="11">
    <source>
        <dbReference type="Google" id="ProtNLM"/>
    </source>
</evidence>
<evidence type="ECO:0000256" key="2">
    <source>
        <dbReference type="ARBA" id="ARBA00007613"/>
    </source>
</evidence>
<feature type="signal peptide" evidence="8">
    <location>
        <begin position="1"/>
        <end position="22"/>
    </location>
</feature>
<dbReference type="Pfam" id="PF02321">
    <property type="entry name" value="OEP"/>
    <property type="match status" value="2"/>
</dbReference>
<evidence type="ECO:0000313" key="9">
    <source>
        <dbReference type="EMBL" id="KOO68818.1"/>
    </source>
</evidence>
<evidence type="ECO:0000313" key="10">
    <source>
        <dbReference type="Proteomes" id="UP000036951"/>
    </source>
</evidence>
<evidence type="ECO:0000256" key="5">
    <source>
        <dbReference type="ARBA" id="ARBA00022692"/>
    </source>
</evidence>
<organism evidence="9 10">
    <name type="scientific">Xylanibacter rarus</name>
    <dbReference type="NCBI Taxonomy" id="1676614"/>
    <lineage>
        <taxon>Bacteria</taxon>
        <taxon>Pseudomonadati</taxon>
        <taxon>Bacteroidota</taxon>
        <taxon>Bacteroidia</taxon>
        <taxon>Bacteroidales</taxon>
        <taxon>Prevotellaceae</taxon>
        <taxon>Xylanibacter</taxon>
    </lineage>
</organism>
<dbReference type="Proteomes" id="UP000036951">
    <property type="component" value="Unassembled WGS sequence"/>
</dbReference>
<dbReference type="InterPro" id="IPR003423">
    <property type="entry name" value="OMP_efflux"/>
</dbReference>
<proteinExistence type="inferred from homology"/>
<sequence length="431" mass="47309">MKIKHIITIYAALTAISTNAEAKDAAMLQAYRRQVEAYSHDVKAATHALEVYKENAAAAKADFKPKITGNADAKYTGNPLELNIALPSTDGGRSYTFNGRNTKYGASLTMAQPIYTGGLLKASYGKAKTESENAAFEKKRITNNLIYQADQTYWNYVATREMVTVAQRHRDAAAALAEAVALRVSNGYTGRNDLLTAEVRLNDAEYQLQRALTDAENARLALNSLAGVGSSDMIPADTMLCPDTTIPSTGQSIYNRPEMAMASKQIDIKGYEARMADAAYKPNLSVGINGSYTSPGYDFRAAPDPNYSVYATLSIPIFEWGKRGNTRRMGKHATAVAEEQMRSTADRLQLEAETARCNYTKACEQVKLTASSLLKAEESRRLTTEKYYEGSVSVTDVINAQIYYLDACRNHIASKLDACMAKSSLEYVYGY</sequence>
<evidence type="ECO:0000256" key="3">
    <source>
        <dbReference type="ARBA" id="ARBA00022448"/>
    </source>
</evidence>
<dbReference type="InterPro" id="IPR051906">
    <property type="entry name" value="TolC-like"/>
</dbReference>
<dbReference type="GO" id="GO:0015288">
    <property type="term" value="F:porin activity"/>
    <property type="evidence" value="ECO:0007669"/>
    <property type="project" value="TreeGrafter"/>
</dbReference>
<dbReference type="GO" id="GO:0009279">
    <property type="term" value="C:cell outer membrane"/>
    <property type="evidence" value="ECO:0007669"/>
    <property type="project" value="UniProtKB-SubCell"/>
</dbReference>
<evidence type="ECO:0000256" key="7">
    <source>
        <dbReference type="ARBA" id="ARBA00023237"/>
    </source>
</evidence>
<dbReference type="GO" id="GO:1990281">
    <property type="term" value="C:efflux pump complex"/>
    <property type="evidence" value="ECO:0007669"/>
    <property type="project" value="TreeGrafter"/>
</dbReference>
<keyword evidence="4" id="KW-1134">Transmembrane beta strand</keyword>
<dbReference type="EMBL" id="LFQU01000008">
    <property type="protein sequence ID" value="KOO68818.1"/>
    <property type="molecule type" value="Genomic_DNA"/>
</dbReference>
<keyword evidence="8" id="KW-0732">Signal</keyword>
<dbReference type="GO" id="GO:0015562">
    <property type="term" value="F:efflux transmembrane transporter activity"/>
    <property type="evidence" value="ECO:0007669"/>
    <property type="project" value="InterPro"/>
</dbReference>
<dbReference type="OrthoDB" id="940457at2"/>
<keyword evidence="6" id="KW-0472">Membrane</keyword>
<evidence type="ECO:0000256" key="4">
    <source>
        <dbReference type="ARBA" id="ARBA00022452"/>
    </source>
</evidence>
<name>A0A8E1QY31_9BACT</name>
<comment type="similarity">
    <text evidence="2">Belongs to the outer membrane factor (OMF) (TC 1.B.17) family.</text>
</comment>
<comment type="subcellular location">
    <subcellularLocation>
        <location evidence="1">Cell outer membrane</location>
    </subcellularLocation>
</comment>